<gene>
    <name evidence="1" type="ORF">F5876DRAFT_17561</name>
</gene>
<protein>
    <submittedName>
        <fullName evidence="1">Uncharacterized protein</fullName>
    </submittedName>
</protein>
<comment type="caution">
    <text evidence="1">The sequence shown here is derived from an EMBL/GenBank/DDBJ whole genome shotgun (WGS) entry which is preliminary data.</text>
</comment>
<accession>A0ACC1UH39</accession>
<proteinExistence type="predicted"/>
<dbReference type="EMBL" id="MU794944">
    <property type="protein sequence ID" value="KAJ3815931.1"/>
    <property type="molecule type" value="Genomic_DNA"/>
</dbReference>
<feature type="non-terminal residue" evidence="1">
    <location>
        <position position="77"/>
    </location>
</feature>
<evidence type="ECO:0000313" key="2">
    <source>
        <dbReference type="Proteomes" id="UP001163835"/>
    </source>
</evidence>
<name>A0ACC1UH39_9AGAR</name>
<feature type="non-terminal residue" evidence="1">
    <location>
        <position position="1"/>
    </location>
</feature>
<dbReference type="Proteomes" id="UP001163835">
    <property type="component" value="Unassembled WGS sequence"/>
</dbReference>
<sequence length="77" mass="8361">QGANAEILLCGATLICWKTADKSHPEPSEDLSEKPAGGLDDAMFQNKVPALFLSFEDATHSNDPCLDQLGFVGREIW</sequence>
<organism evidence="1 2">
    <name type="scientific">Lentinula aff. lateritia</name>
    <dbReference type="NCBI Taxonomy" id="2804960"/>
    <lineage>
        <taxon>Eukaryota</taxon>
        <taxon>Fungi</taxon>
        <taxon>Dikarya</taxon>
        <taxon>Basidiomycota</taxon>
        <taxon>Agaricomycotina</taxon>
        <taxon>Agaricomycetes</taxon>
        <taxon>Agaricomycetidae</taxon>
        <taxon>Agaricales</taxon>
        <taxon>Marasmiineae</taxon>
        <taxon>Omphalotaceae</taxon>
        <taxon>Lentinula</taxon>
    </lineage>
</organism>
<reference evidence="1" key="1">
    <citation type="submission" date="2022-09" db="EMBL/GenBank/DDBJ databases">
        <title>A Global Phylogenomic Analysis of the Shiitake Genus Lentinula.</title>
        <authorList>
            <consortium name="DOE Joint Genome Institute"/>
            <person name="Sierra-Patev S."/>
            <person name="Min B."/>
            <person name="Naranjo-Ortiz M."/>
            <person name="Looney B."/>
            <person name="Konkel Z."/>
            <person name="Slot J.C."/>
            <person name="Sakamoto Y."/>
            <person name="Steenwyk J.L."/>
            <person name="Rokas A."/>
            <person name="Carro J."/>
            <person name="Camarero S."/>
            <person name="Ferreira P."/>
            <person name="Molpeceres G."/>
            <person name="Ruiz-Duenas F.J."/>
            <person name="Serrano A."/>
            <person name="Henrissat B."/>
            <person name="Drula E."/>
            <person name="Hughes K.W."/>
            <person name="Mata J.L."/>
            <person name="Ishikawa N.K."/>
            <person name="Vargas-Isla R."/>
            <person name="Ushijima S."/>
            <person name="Smith C.A."/>
            <person name="Ahrendt S."/>
            <person name="Andreopoulos W."/>
            <person name="He G."/>
            <person name="Labutti K."/>
            <person name="Lipzen A."/>
            <person name="Ng V."/>
            <person name="Riley R."/>
            <person name="Sandor L."/>
            <person name="Barry K."/>
            <person name="Martinez A.T."/>
            <person name="Xiao Y."/>
            <person name="Gibbons J.G."/>
            <person name="Terashima K."/>
            <person name="Grigoriev I.V."/>
            <person name="Hibbett D.S."/>
        </authorList>
    </citation>
    <scope>NUCLEOTIDE SEQUENCE</scope>
    <source>
        <strain evidence="1">TMI1499</strain>
    </source>
</reference>
<evidence type="ECO:0000313" key="1">
    <source>
        <dbReference type="EMBL" id="KAJ3815931.1"/>
    </source>
</evidence>
<keyword evidence="2" id="KW-1185">Reference proteome</keyword>